<name>A0ABX2ID03_9RHOO</name>
<keyword evidence="3" id="KW-1185">Reference proteome</keyword>
<comment type="caution">
    <text evidence="2">The sequence shown here is derived from an EMBL/GenBank/DDBJ whole genome shotgun (WGS) entry which is preliminary data.</text>
</comment>
<protein>
    <submittedName>
        <fullName evidence="2">Uncharacterized protein</fullName>
    </submittedName>
</protein>
<dbReference type="Proteomes" id="UP000778523">
    <property type="component" value="Unassembled WGS sequence"/>
</dbReference>
<dbReference type="EMBL" id="JABCSC020000001">
    <property type="protein sequence ID" value="NSL53902.1"/>
    <property type="molecule type" value="Genomic_DNA"/>
</dbReference>
<evidence type="ECO:0000313" key="2">
    <source>
        <dbReference type="EMBL" id="NSL53902.1"/>
    </source>
</evidence>
<dbReference type="RefSeq" id="WP_170020214.1">
    <property type="nucleotide sequence ID" value="NZ_JABCSC020000001.1"/>
</dbReference>
<feature type="region of interest" description="Disordered" evidence="1">
    <location>
        <begin position="1"/>
        <end position="23"/>
    </location>
</feature>
<proteinExistence type="predicted"/>
<feature type="compositionally biased region" description="Basic and acidic residues" evidence="1">
    <location>
        <begin position="1"/>
        <end position="21"/>
    </location>
</feature>
<gene>
    <name evidence="2" type="ORF">HJ583_002590</name>
</gene>
<organism evidence="2 3">
    <name type="scientific">Uliginosibacterium aquaticum</name>
    <dbReference type="NCBI Taxonomy" id="2731212"/>
    <lineage>
        <taxon>Bacteria</taxon>
        <taxon>Pseudomonadati</taxon>
        <taxon>Pseudomonadota</taxon>
        <taxon>Betaproteobacteria</taxon>
        <taxon>Rhodocyclales</taxon>
        <taxon>Zoogloeaceae</taxon>
        <taxon>Uliginosibacterium</taxon>
    </lineage>
</organism>
<evidence type="ECO:0000313" key="3">
    <source>
        <dbReference type="Proteomes" id="UP000778523"/>
    </source>
</evidence>
<sequence length="48" mass="5260">MLIERDMSEFSWSHEEPREDDSPAALAAVPEPLAALLALQLLTVTPPT</sequence>
<accession>A0ABX2ID03</accession>
<evidence type="ECO:0000256" key="1">
    <source>
        <dbReference type="SAM" id="MobiDB-lite"/>
    </source>
</evidence>
<reference evidence="2 3" key="1">
    <citation type="submission" date="2020-06" db="EMBL/GenBank/DDBJ databases">
        <title>Draft genome of Uliginosibacterium sp. IMCC34675.</title>
        <authorList>
            <person name="Song J."/>
        </authorList>
    </citation>
    <scope>NUCLEOTIDE SEQUENCE [LARGE SCALE GENOMIC DNA]</scope>
    <source>
        <strain evidence="2 3">IMCC34675</strain>
    </source>
</reference>